<accession>A0A5N6NMR9</accession>
<dbReference type="EMBL" id="SZYD01000010">
    <property type="protein sequence ID" value="KAD4982621.1"/>
    <property type="molecule type" value="Genomic_DNA"/>
</dbReference>
<reference evidence="1 2" key="1">
    <citation type="submission" date="2019-05" db="EMBL/GenBank/DDBJ databases">
        <title>Mikania micrantha, genome provides insights into the molecular mechanism of rapid growth.</title>
        <authorList>
            <person name="Liu B."/>
        </authorList>
    </citation>
    <scope>NUCLEOTIDE SEQUENCE [LARGE SCALE GENOMIC DNA]</scope>
    <source>
        <strain evidence="1">NLD-2019</strain>
        <tissue evidence="1">Leaf</tissue>
    </source>
</reference>
<sequence length="181" mass="20349">MVGRHTLAAIKINRSTQVGGQWYFETKDTNIQNETFKLKHMELYGISNRQQVLDDPSEAIGILCNPTIREHQPDGSLTIALYISSGSKEEEAKIQDISEETTNEIRVFEKQKHQVTTTNTAALGGVLLSRETEDKGKPLVQPKTIPESREPFRFCTKLDNRLERNHLPRAGLNNSDAVAGF</sequence>
<gene>
    <name evidence="1" type="ORF">E3N88_19292</name>
</gene>
<organism evidence="1 2">
    <name type="scientific">Mikania micrantha</name>
    <name type="common">bitter vine</name>
    <dbReference type="NCBI Taxonomy" id="192012"/>
    <lineage>
        <taxon>Eukaryota</taxon>
        <taxon>Viridiplantae</taxon>
        <taxon>Streptophyta</taxon>
        <taxon>Embryophyta</taxon>
        <taxon>Tracheophyta</taxon>
        <taxon>Spermatophyta</taxon>
        <taxon>Magnoliopsida</taxon>
        <taxon>eudicotyledons</taxon>
        <taxon>Gunneridae</taxon>
        <taxon>Pentapetalae</taxon>
        <taxon>asterids</taxon>
        <taxon>campanulids</taxon>
        <taxon>Asterales</taxon>
        <taxon>Asteraceae</taxon>
        <taxon>Asteroideae</taxon>
        <taxon>Heliantheae alliance</taxon>
        <taxon>Eupatorieae</taxon>
        <taxon>Mikania</taxon>
    </lineage>
</organism>
<evidence type="ECO:0000313" key="2">
    <source>
        <dbReference type="Proteomes" id="UP000326396"/>
    </source>
</evidence>
<dbReference type="Proteomes" id="UP000326396">
    <property type="component" value="Linkage Group LG18"/>
</dbReference>
<evidence type="ECO:0000313" key="1">
    <source>
        <dbReference type="EMBL" id="KAD4982621.1"/>
    </source>
</evidence>
<name>A0A5N6NMR9_9ASTR</name>
<comment type="caution">
    <text evidence="1">The sequence shown here is derived from an EMBL/GenBank/DDBJ whole genome shotgun (WGS) entry which is preliminary data.</text>
</comment>
<proteinExistence type="predicted"/>
<keyword evidence="2" id="KW-1185">Reference proteome</keyword>
<dbReference type="AlphaFoldDB" id="A0A5N6NMR9"/>
<protein>
    <submittedName>
        <fullName evidence="1">Uncharacterized protein</fullName>
    </submittedName>
</protein>